<reference evidence="3" key="1">
    <citation type="submission" date="2021-02" db="EMBL/GenBank/DDBJ databases">
        <title>Leucobacter sp. CX169.</title>
        <authorList>
            <person name="Cheng Y."/>
        </authorList>
    </citation>
    <scope>NUCLEOTIDE SEQUENCE [LARGE SCALE GENOMIC DNA]</scope>
    <source>
        <strain evidence="3">JY899</strain>
    </source>
</reference>
<keyword evidence="3" id="KW-1185">Reference proteome</keyword>
<dbReference type="EMBL" id="JAFFJS010000001">
    <property type="protein sequence ID" value="MBM9432396.1"/>
    <property type="molecule type" value="Genomic_DNA"/>
</dbReference>
<evidence type="ECO:0000313" key="3">
    <source>
        <dbReference type="Proteomes" id="UP000705983"/>
    </source>
</evidence>
<sequence length="443" mass="48662">MTMWRPVSGDIYGLDAELFNEEAFQEFFREERVLARGHNVENGHYEIELAVTGRRRRVAVLDADGYVIPGMPLSELVDTMDQKLRKVQIVIEDEIRYGDINLGSVAPDVEADIAVFEEGLAGVRTPEDAADDSDEEDAEELPDAPLLMISDLALAEVPAIAAVTKVPMAVMPHGNVRVLVAAKAVDVKKMIFPRPVYHLTLRTQGDDAPLLTLGLDNQRLLTWTWEDQLPVMDWMTDYEAALEFADENLGAGAIARRCVLEIDQGSAGDVRRALLSSKTMGPAFFVQAMGLGPEILDVLEGRLDVAEIPDAEVFKQANLSETIRQVVALEISGHGVATPKLWENYRKLYLGNPGLMSATAAIQAALGGSVFVGALQAKGKKARWGAGLGAFLMVNSISRVLTTHYIQESLEHSEAVRKLTEAAAEEAREEERERLEREKDADD</sequence>
<gene>
    <name evidence="2" type="ORF">JVW63_01540</name>
</gene>
<evidence type="ECO:0000256" key="1">
    <source>
        <dbReference type="SAM" id="MobiDB-lite"/>
    </source>
</evidence>
<comment type="caution">
    <text evidence="2">The sequence shown here is derived from an EMBL/GenBank/DDBJ whole genome shotgun (WGS) entry which is preliminary data.</text>
</comment>
<dbReference type="RefSeq" id="WP_187995961.1">
    <property type="nucleotide sequence ID" value="NZ_JACEXG010000001.1"/>
</dbReference>
<organism evidence="2 3">
    <name type="scientific">Flaviflexus equikiangi</name>
    <dbReference type="NCBI Taxonomy" id="2758573"/>
    <lineage>
        <taxon>Bacteria</taxon>
        <taxon>Bacillati</taxon>
        <taxon>Actinomycetota</taxon>
        <taxon>Actinomycetes</taxon>
        <taxon>Actinomycetales</taxon>
        <taxon>Actinomycetaceae</taxon>
        <taxon>Flaviflexus</taxon>
    </lineage>
</organism>
<proteinExistence type="predicted"/>
<dbReference type="Proteomes" id="UP000705983">
    <property type="component" value="Unassembled WGS sequence"/>
</dbReference>
<evidence type="ECO:0000313" key="2">
    <source>
        <dbReference type="EMBL" id="MBM9432396.1"/>
    </source>
</evidence>
<feature type="region of interest" description="Disordered" evidence="1">
    <location>
        <begin position="417"/>
        <end position="443"/>
    </location>
</feature>
<name>A0ABS2TCN7_9ACTO</name>
<accession>A0ABS2TCN7</accession>
<protein>
    <submittedName>
        <fullName evidence="2">Uncharacterized protein</fullName>
    </submittedName>
</protein>